<sequence>MGINPTPLPQLGWASLVTDLPSRSPSLDVISFSPYPSRNFFHNSYHHRHLCWFLSPPTNALVVSPKLRSPSSNVVLVFISSTLELYMILRTSLKHQSVMFWF</sequence>
<dbReference type="AlphaFoldDB" id="A0AAU9N2Y9"/>
<organism evidence="1 2">
    <name type="scientific">Lactuca virosa</name>
    <dbReference type="NCBI Taxonomy" id="75947"/>
    <lineage>
        <taxon>Eukaryota</taxon>
        <taxon>Viridiplantae</taxon>
        <taxon>Streptophyta</taxon>
        <taxon>Embryophyta</taxon>
        <taxon>Tracheophyta</taxon>
        <taxon>Spermatophyta</taxon>
        <taxon>Magnoliopsida</taxon>
        <taxon>eudicotyledons</taxon>
        <taxon>Gunneridae</taxon>
        <taxon>Pentapetalae</taxon>
        <taxon>asterids</taxon>
        <taxon>campanulids</taxon>
        <taxon>Asterales</taxon>
        <taxon>Asteraceae</taxon>
        <taxon>Cichorioideae</taxon>
        <taxon>Cichorieae</taxon>
        <taxon>Lactucinae</taxon>
        <taxon>Lactuca</taxon>
    </lineage>
</organism>
<comment type="caution">
    <text evidence="1">The sequence shown here is derived from an EMBL/GenBank/DDBJ whole genome shotgun (WGS) entry which is preliminary data.</text>
</comment>
<proteinExistence type="predicted"/>
<name>A0AAU9N2Y9_9ASTR</name>
<accession>A0AAU9N2Y9</accession>
<protein>
    <submittedName>
        <fullName evidence="1">Uncharacterized protein</fullName>
    </submittedName>
</protein>
<gene>
    <name evidence="1" type="ORF">LVIROSA_LOCUS19568</name>
</gene>
<evidence type="ECO:0000313" key="1">
    <source>
        <dbReference type="EMBL" id="CAH1432950.1"/>
    </source>
</evidence>
<dbReference type="Proteomes" id="UP001157418">
    <property type="component" value="Unassembled WGS sequence"/>
</dbReference>
<evidence type="ECO:0000313" key="2">
    <source>
        <dbReference type="Proteomes" id="UP001157418"/>
    </source>
</evidence>
<keyword evidence="2" id="KW-1185">Reference proteome</keyword>
<reference evidence="1 2" key="1">
    <citation type="submission" date="2022-01" db="EMBL/GenBank/DDBJ databases">
        <authorList>
            <person name="Xiong W."/>
            <person name="Schranz E."/>
        </authorList>
    </citation>
    <scope>NUCLEOTIDE SEQUENCE [LARGE SCALE GENOMIC DNA]</scope>
</reference>
<dbReference type="EMBL" id="CAKMRJ010003334">
    <property type="protein sequence ID" value="CAH1432950.1"/>
    <property type="molecule type" value="Genomic_DNA"/>
</dbReference>